<keyword evidence="7 15" id="KW-0812">Transmembrane</keyword>
<accession>A0A1S4EL69</accession>
<dbReference type="GO" id="GO:0005743">
    <property type="term" value="C:mitochondrial inner membrane"/>
    <property type="evidence" value="ECO:0007669"/>
    <property type="project" value="UniProtKB-SubCell"/>
</dbReference>
<gene>
    <name evidence="17" type="primary">LOC103517352</name>
</gene>
<dbReference type="PaxDb" id="121845-A0A1S4EL69"/>
<evidence type="ECO:0000313" key="17">
    <source>
        <dbReference type="RefSeq" id="XP_008480599.1"/>
    </source>
</evidence>
<dbReference type="InterPro" id="IPR012576">
    <property type="entry name" value="NDUFB3"/>
</dbReference>
<keyword evidence="11" id="KW-0496">Mitochondrion</keyword>
<evidence type="ECO:0000256" key="4">
    <source>
        <dbReference type="ARBA" id="ARBA00018680"/>
    </source>
</evidence>
<name>A0A1S4EL69_DIACI</name>
<evidence type="ECO:0000256" key="15">
    <source>
        <dbReference type="SAM" id="Phobius"/>
    </source>
</evidence>
<sequence length="105" mass="12380">MGGHGDHHHEPPFKVPDWRVMKLENCPPLQNVERALAAKGLKDPWLRNHIWRYPPEYPIQHWKRAMNNSFYGFKWGLVMFAGTLVIEYTYKFISPPSDHHGGKHH</sequence>
<organism evidence="16 17">
    <name type="scientific">Diaphorina citri</name>
    <name type="common">Asian citrus psyllid</name>
    <dbReference type="NCBI Taxonomy" id="121845"/>
    <lineage>
        <taxon>Eukaryota</taxon>
        <taxon>Metazoa</taxon>
        <taxon>Ecdysozoa</taxon>
        <taxon>Arthropoda</taxon>
        <taxon>Hexapoda</taxon>
        <taxon>Insecta</taxon>
        <taxon>Pterygota</taxon>
        <taxon>Neoptera</taxon>
        <taxon>Paraneoptera</taxon>
        <taxon>Hemiptera</taxon>
        <taxon>Sternorrhyncha</taxon>
        <taxon>Psylloidea</taxon>
        <taxon>Psyllidae</taxon>
        <taxon>Diaphorininae</taxon>
        <taxon>Diaphorina</taxon>
    </lineage>
</organism>
<reference evidence="17" key="1">
    <citation type="submission" date="2025-08" db="UniProtKB">
        <authorList>
            <consortium name="RefSeq"/>
        </authorList>
    </citation>
    <scope>IDENTIFICATION</scope>
</reference>
<keyword evidence="6" id="KW-0679">Respiratory chain</keyword>
<evidence type="ECO:0000256" key="14">
    <source>
        <dbReference type="ARBA" id="ARBA00032688"/>
    </source>
</evidence>
<evidence type="ECO:0000256" key="6">
    <source>
        <dbReference type="ARBA" id="ARBA00022660"/>
    </source>
</evidence>
<evidence type="ECO:0000256" key="7">
    <source>
        <dbReference type="ARBA" id="ARBA00022692"/>
    </source>
</evidence>
<dbReference type="PANTHER" id="PTHR15082:SF2">
    <property type="entry name" value="NADH DEHYDROGENASE [UBIQUINONE] 1 BETA SUBCOMPLEX SUBUNIT 3"/>
    <property type="match status" value="1"/>
</dbReference>
<dbReference type="KEGG" id="dci:103517352"/>
<evidence type="ECO:0000256" key="2">
    <source>
        <dbReference type="ARBA" id="ARBA00004298"/>
    </source>
</evidence>
<keyword evidence="5" id="KW-0813">Transport</keyword>
<keyword evidence="16" id="KW-1185">Reference proteome</keyword>
<dbReference type="Proteomes" id="UP000079169">
    <property type="component" value="Unplaced"/>
</dbReference>
<keyword evidence="8" id="KW-0999">Mitochondrion inner membrane</keyword>
<dbReference type="GO" id="GO:0022900">
    <property type="term" value="P:electron transport chain"/>
    <property type="evidence" value="ECO:0007669"/>
    <property type="project" value="InterPro"/>
</dbReference>
<dbReference type="OMA" id="YMGGFAH"/>
<evidence type="ECO:0000256" key="9">
    <source>
        <dbReference type="ARBA" id="ARBA00022982"/>
    </source>
</evidence>
<protein>
    <recommendedName>
        <fullName evidence="4">NADH dehydrogenase [ubiquinone] 1 beta subcomplex subunit 3</fullName>
    </recommendedName>
    <alternativeName>
        <fullName evidence="13">Complex I-B12</fullName>
    </alternativeName>
    <alternativeName>
        <fullName evidence="14">NADH-ubiquinone oxidoreductase B12 subunit</fullName>
    </alternativeName>
</protein>
<evidence type="ECO:0000256" key="1">
    <source>
        <dbReference type="ARBA" id="ARBA00003195"/>
    </source>
</evidence>
<proteinExistence type="inferred from homology"/>
<evidence type="ECO:0000256" key="5">
    <source>
        <dbReference type="ARBA" id="ARBA00022448"/>
    </source>
</evidence>
<keyword evidence="10 15" id="KW-1133">Transmembrane helix</keyword>
<dbReference type="AlphaFoldDB" id="A0A1S4EL69"/>
<dbReference type="CTD" id="37466"/>
<keyword evidence="12 15" id="KW-0472">Membrane</keyword>
<dbReference type="STRING" id="121845.A0A1S4EL69"/>
<evidence type="ECO:0000256" key="8">
    <source>
        <dbReference type="ARBA" id="ARBA00022792"/>
    </source>
</evidence>
<dbReference type="PANTHER" id="PTHR15082">
    <property type="entry name" value="NADH-UBIQUINONE OXIDOREDUCTASE B12 SUBUNIT"/>
    <property type="match status" value="1"/>
</dbReference>
<keyword evidence="9" id="KW-0249">Electron transport</keyword>
<dbReference type="GO" id="GO:0032981">
    <property type="term" value="P:mitochondrial respiratory chain complex I assembly"/>
    <property type="evidence" value="ECO:0007669"/>
    <property type="project" value="TreeGrafter"/>
</dbReference>
<evidence type="ECO:0000313" key="16">
    <source>
        <dbReference type="Proteomes" id="UP000079169"/>
    </source>
</evidence>
<evidence type="ECO:0000256" key="10">
    <source>
        <dbReference type="ARBA" id="ARBA00022989"/>
    </source>
</evidence>
<comment type="similarity">
    <text evidence="3">Belongs to the complex I NDUFB3 subunit family.</text>
</comment>
<feature type="transmembrane region" description="Helical" evidence="15">
    <location>
        <begin position="71"/>
        <end position="90"/>
    </location>
</feature>
<evidence type="ECO:0000256" key="3">
    <source>
        <dbReference type="ARBA" id="ARBA00005667"/>
    </source>
</evidence>
<dbReference type="Pfam" id="PF08122">
    <property type="entry name" value="NDUF_B12"/>
    <property type="match status" value="1"/>
</dbReference>
<evidence type="ECO:0000256" key="11">
    <source>
        <dbReference type="ARBA" id="ARBA00023128"/>
    </source>
</evidence>
<evidence type="ECO:0000256" key="13">
    <source>
        <dbReference type="ARBA" id="ARBA00030217"/>
    </source>
</evidence>
<comment type="function">
    <text evidence="1">Accessory subunit of the mitochondrial membrane respiratory chain NADH dehydrogenase (Complex I), that is believed not to be involved in catalysis. Complex I functions in the transfer of electrons from NADH to the respiratory chain. The immediate electron acceptor for the enzyme is believed to be ubiquinone.</text>
</comment>
<evidence type="ECO:0000256" key="12">
    <source>
        <dbReference type="ARBA" id="ARBA00023136"/>
    </source>
</evidence>
<dbReference type="RefSeq" id="XP_008480599.1">
    <property type="nucleotide sequence ID" value="XM_008482377.3"/>
</dbReference>
<dbReference type="GeneID" id="103517352"/>
<comment type="subcellular location">
    <subcellularLocation>
        <location evidence="2">Mitochondrion inner membrane</location>
        <topology evidence="2">Single-pass membrane protein</topology>
        <orientation evidence="2">Matrix side</orientation>
    </subcellularLocation>
</comment>